<comment type="caution">
    <text evidence="1">The sequence shown here is derived from an EMBL/GenBank/DDBJ whole genome shotgun (WGS) entry which is preliminary data.</text>
</comment>
<sequence>MALSASPRKIIPLSTGDDIIRKPPAPATTKRVFYCGVVVEGCDSGRRLPEDVQDLVLSLGDPWLAENDSAILPSATDTSFAAHGDPDGSQQRKRAMTDSSALTDVINELVNTERSYVRRLRILKSDYADPLRQFSRSKNTAILPPYEAKTLFGNIDNLLPVNEAFLTDLEKMIAPNGSRNIGGIGDVALRHFKDLRGFEHYRQYYVKREEAQSLFERQMMKKSSGFAAFIDRIKYSTADTKNRVGLRELLMDPVQRIPRYTLLFRTMVKHMAPGDPQRAKLIEADEIASKIALAETDEQTKRAAIMYCLSATVDGFPPGLISNSRRFIDCIDVEDVIMDAPTPSTSTSSLSINSLHCTLFLFDDKLMIVKRPGNGEKSGRTLAGLDEVDKLAKSGGLPLGMKKSGLSYKGVIELPDVAAADVGDADFHVYLENALQDQGERWSGRPFRAFSVVFPPSPVNLDPVRTATEKERFLDNLWNAQAKYRARSGQSVVLCADEREVESRGSRTTFARTYFNVYQRTAFLQESKKTKIVLHIDPQGTADPIPFGMNGPPFVVVRVQPMAGEISRYTVTSSDPHDEPEEDIVQTARIPGRIIQTIHQYGLFKFRAGNSSAPSTPTASTRSRAHIFSLDAISRNLFNALPGSSKGDFFGGSINNHRRTKSSTSRSSMYTQTTTTADGSLAKFSHRSNSTATAATSLASNDDDSFFANRSSSSRRKLVKRGRSPGSGRSSPESRSNSVSRSPSKERMSYSEAEEEPDVVLRLDQSDRDLSMRLELARRNSQNQHGKQIPTPSFERPVEETIYEEEPPQPLRPTSRASTVRDAASQRSTTPRPSSTSPPRRSPSQHPSDHRRFGPRAPSPLPPKSPIATASRRDLPSMDDDLALEATQMHTHHTLEPSILTDSLDNTPSPLPRSKRQPFVSTGNTESTPKPSVQGAPSASSTVEPLSIKKKSSTRSGHSTYTPTRKGYTRASPLSRTTARIVSPRRVSPQFIPTRTHHLPHNFTSEQADQVLQLALSTKEDVESSHRAVKRIKLDLDNLRSSTQVSGGSSEPWRSPSPDKSLARTPQRGNAPPITKEAQQRLDEMRQLIGKRQFEGTPRSRPRSLVSEGSISSTSEPSSAPDYSHLDEPVSEADKYLARAVSNCESLHTNILHVVSDFKEKLSDLDKTRVELQNTKRQCELVKSLLADATAEKEIMYEAFNEELDSMYTDANLPEDEAWTAMSEDLRQTKESRNALSRENSQLKRRLAEAELQKEEWATLLRAHGLIP</sequence>
<reference evidence="1" key="1">
    <citation type="journal article" date="2021" name="New Phytol.">
        <title>Evolutionary innovations through gain and loss of genes in the ectomycorrhizal Boletales.</title>
        <authorList>
            <person name="Wu G."/>
            <person name="Miyauchi S."/>
            <person name="Morin E."/>
            <person name="Kuo A."/>
            <person name="Drula E."/>
            <person name="Varga T."/>
            <person name="Kohler A."/>
            <person name="Feng B."/>
            <person name="Cao Y."/>
            <person name="Lipzen A."/>
            <person name="Daum C."/>
            <person name="Hundley H."/>
            <person name="Pangilinan J."/>
            <person name="Johnson J."/>
            <person name="Barry K."/>
            <person name="LaButti K."/>
            <person name="Ng V."/>
            <person name="Ahrendt S."/>
            <person name="Min B."/>
            <person name="Choi I.G."/>
            <person name="Park H."/>
            <person name="Plett J.M."/>
            <person name="Magnuson J."/>
            <person name="Spatafora J.W."/>
            <person name="Nagy L.G."/>
            <person name="Henrissat B."/>
            <person name="Grigoriev I.V."/>
            <person name="Yang Z.L."/>
            <person name="Xu J."/>
            <person name="Martin F.M."/>
        </authorList>
    </citation>
    <scope>NUCLEOTIDE SEQUENCE</scope>
    <source>
        <strain evidence="1">KUC20120723A-06</strain>
    </source>
</reference>
<gene>
    <name evidence="1" type="ORF">BV22DRAFT_1115616</name>
</gene>
<evidence type="ECO:0000313" key="1">
    <source>
        <dbReference type="EMBL" id="KAH7931234.1"/>
    </source>
</evidence>
<evidence type="ECO:0000313" key="2">
    <source>
        <dbReference type="Proteomes" id="UP000790709"/>
    </source>
</evidence>
<accession>A0ACB8C0F2</accession>
<organism evidence="1 2">
    <name type="scientific">Leucogyrophana mollusca</name>
    <dbReference type="NCBI Taxonomy" id="85980"/>
    <lineage>
        <taxon>Eukaryota</taxon>
        <taxon>Fungi</taxon>
        <taxon>Dikarya</taxon>
        <taxon>Basidiomycota</taxon>
        <taxon>Agaricomycotina</taxon>
        <taxon>Agaricomycetes</taxon>
        <taxon>Agaricomycetidae</taxon>
        <taxon>Boletales</taxon>
        <taxon>Boletales incertae sedis</taxon>
        <taxon>Leucogyrophana</taxon>
    </lineage>
</organism>
<dbReference type="Proteomes" id="UP000790709">
    <property type="component" value="Unassembled WGS sequence"/>
</dbReference>
<keyword evidence="2" id="KW-1185">Reference proteome</keyword>
<protein>
    <submittedName>
        <fullName evidence="1">Uncharacterized protein</fullName>
    </submittedName>
</protein>
<proteinExistence type="predicted"/>
<dbReference type="EMBL" id="MU266327">
    <property type="protein sequence ID" value="KAH7931234.1"/>
    <property type="molecule type" value="Genomic_DNA"/>
</dbReference>
<name>A0ACB8C0F2_9AGAM</name>